<evidence type="ECO:0000313" key="1">
    <source>
        <dbReference type="EMBL" id="ADD96569.1"/>
    </source>
</evidence>
<accession>D6PLG8</accession>
<reference evidence="1" key="1">
    <citation type="journal article" date="2010" name="ISME J.">
        <title>Metagenome of the Mediterranean deep chlorophyll maximum studied by direct and fosmid library 454 pyrosequencing.</title>
        <authorList>
            <person name="Ghai R."/>
            <person name="Martin-Cuadrado A.B."/>
            <person name="Molto A.G."/>
            <person name="Heredia I.G."/>
            <person name="Cabrera R."/>
            <person name="Martin J."/>
            <person name="Verdu M."/>
            <person name="Deschamps P."/>
            <person name="Moreira D."/>
            <person name="Lopez-Garcia P."/>
            <person name="Mira A."/>
            <person name="Rodriguez-Valera F."/>
        </authorList>
    </citation>
    <scope>NUCLEOTIDE SEQUENCE</scope>
</reference>
<protein>
    <submittedName>
        <fullName evidence="1">Uncharacterized protein</fullName>
    </submittedName>
</protein>
<proteinExistence type="predicted"/>
<dbReference type="EMBL" id="GU943148">
    <property type="protein sequence ID" value="ADD96569.1"/>
    <property type="molecule type" value="Genomic_DNA"/>
</dbReference>
<organism evidence="1">
    <name type="scientific">uncultured organism MedDCM-OCT-S11-C359</name>
    <dbReference type="NCBI Taxonomy" id="743661"/>
    <lineage>
        <taxon>unclassified sequences</taxon>
        <taxon>environmental samples</taxon>
    </lineage>
</organism>
<name>D6PLG8_9ZZZZ</name>
<dbReference type="AlphaFoldDB" id="D6PLG8"/>
<sequence length="269" mass="29395">MQLPFGEWLPDQPEYLNPGATTANNVYYAQNSYKRFPSLVNYSTNNIGADSRGAGSFRDNSGNVFNFVAKNTDIYQLDGGSFTSRKGSLTGGNTDYFTFTQFGNYIIASNGVDAPQYYLMGTSTNFAPLSGIATSGTVPTFRVSGVVRDFLITGNQPSNQNRIQWSGINDIATWQSGTKQADQQDLPGSGGEIVHITSGEIGYVFRQNQIVRMDYVGGATIFRLSVISPNRGAVYGRTVCQDNRRVFFYADDGFFEIQGDNVVAIGAEK</sequence>